<organism evidence="12 13">
    <name type="scientific">Tegillarca granosa</name>
    <name type="common">Malaysian cockle</name>
    <name type="synonym">Anadara granosa</name>
    <dbReference type="NCBI Taxonomy" id="220873"/>
    <lineage>
        <taxon>Eukaryota</taxon>
        <taxon>Metazoa</taxon>
        <taxon>Spiralia</taxon>
        <taxon>Lophotrochozoa</taxon>
        <taxon>Mollusca</taxon>
        <taxon>Bivalvia</taxon>
        <taxon>Autobranchia</taxon>
        <taxon>Pteriomorphia</taxon>
        <taxon>Arcoida</taxon>
        <taxon>Arcoidea</taxon>
        <taxon>Arcidae</taxon>
        <taxon>Tegillarca</taxon>
    </lineage>
</organism>
<dbReference type="PANTHER" id="PTHR21522:SF32">
    <property type="entry name" value="OTOPETRIN-2"/>
    <property type="match status" value="1"/>
</dbReference>
<feature type="transmembrane region" description="Helical" evidence="11">
    <location>
        <begin position="128"/>
        <end position="151"/>
    </location>
</feature>
<evidence type="ECO:0000256" key="11">
    <source>
        <dbReference type="SAM" id="Phobius"/>
    </source>
</evidence>
<dbReference type="InterPro" id="IPR004878">
    <property type="entry name" value="Otopetrin"/>
</dbReference>
<evidence type="ECO:0000256" key="4">
    <source>
        <dbReference type="ARBA" id="ARBA00022475"/>
    </source>
</evidence>
<evidence type="ECO:0000256" key="3">
    <source>
        <dbReference type="ARBA" id="ARBA00022448"/>
    </source>
</evidence>
<evidence type="ECO:0000256" key="6">
    <source>
        <dbReference type="ARBA" id="ARBA00022781"/>
    </source>
</evidence>
<keyword evidence="9 11" id="KW-0472">Membrane</keyword>
<evidence type="ECO:0000256" key="5">
    <source>
        <dbReference type="ARBA" id="ARBA00022692"/>
    </source>
</evidence>
<evidence type="ECO:0000256" key="10">
    <source>
        <dbReference type="ARBA" id="ARBA00023303"/>
    </source>
</evidence>
<keyword evidence="7 11" id="KW-1133">Transmembrane helix</keyword>
<feature type="transmembrane region" description="Helical" evidence="11">
    <location>
        <begin position="340"/>
        <end position="360"/>
    </location>
</feature>
<feature type="transmembrane region" description="Helical" evidence="11">
    <location>
        <begin position="276"/>
        <end position="298"/>
    </location>
</feature>
<gene>
    <name evidence="12" type="ORF">KUTeg_010602</name>
</gene>
<comment type="similarity">
    <text evidence="2">Belongs to the otopetrin family.</text>
</comment>
<feature type="transmembrane region" description="Helical" evidence="11">
    <location>
        <begin position="199"/>
        <end position="224"/>
    </location>
</feature>
<accession>A0ABQ9F6L1</accession>
<proteinExistence type="inferred from homology"/>
<dbReference type="Pfam" id="PF03189">
    <property type="entry name" value="Otopetrin"/>
    <property type="match status" value="1"/>
</dbReference>
<evidence type="ECO:0000313" key="13">
    <source>
        <dbReference type="Proteomes" id="UP001217089"/>
    </source>
</evidence>
<dbReference type="PANTHER" id="PTHR21522">
    <property type="entry name" value="PROTON CHANNEL OTOP"/>
    <property type="match status" value="1"/>
</dbReference>
<keyword evidence="3" id="KW-0813">Transport</keyword>
<keyword evidence="6" id="KW-0375">Hydrogen ion transport</keyword>
<evidence type="ECO:0000256" key="2">
    <source>
        <dbReference type="ARBA" id="ARBA00006513"/>
    </source>
</evidence>
<evidence type="ECO:0000313" key="12">
    <source>
        <dbReference type="EMBL" id="KAJ8311846.1"/>
    </source>
</evidence>
<reference evidence="12 13" key="1">
    <citation type="submission" date="2022-12" db="EMBL/GenBank/DDBJ databases">
        <title>Chromosome-level genome of Tegillarca granosa.</title>
        <authorList>
            <person name="Kim J."/>
        </authorList>
    </citation>
    <scope>NUCLEOTIDE SEQUENCE [LARGE SCALE GENOMIC DNA]</scope>
    <source>
        <strain evidence="12">Teg-2019</strain>
        <tissue evidence="12">Adductor muscle</tissue>
    </source>
</reference>
<feature type="transmembrane region" description="Helical" evidence="11">
    <location>
        <begin position="310"/>
        <end position="328"/>
    </location>
</feature>
<keyword evidence="5 11" id="KW-0812">Transmembrane</keyword>
<comment type="subcellular location">
    <subcellularLocation>
        <location evidence="1">Cell membrane</location>
        <topology evidence="1">Multi-pass membrane protein</topology>
    </subcellularLocation>
</comment>
<keyword evidence="4" id="KW-1003">Cell membrane</keyword>
<dbReference type="EMBL" id="JARBDR010000478">
    <property type="protein sequence ID" value="KAJ8311846.1"/>
    <property type="molecule type" value="Genomic_DNA"/>
</dbReference>
<feature type="transmembrane region" description="Helical" evidence="11">
    <location>
        <begin position="71"/>
        <end position="91"/>
    </location>
</feature>
<dbReference type="Proteomes" id="UP001217089">
    <property type="component" value="Unassembled WGS sequence"/>
</dbReference>
<comment type="caution">
    <text evidence="12">The sequence shown here is derived from an EMBL/GenBank/DDBJ whole genome shotgun (WGS) entry which is preliminary data.</text>
</comment>
<keyword evidence="8" id="KW-0406">Ion transport</keyword>
<feature type="transmembrane region" description="Helical" evidence="11">
    <location>
        <begin position="236"/>
        <end position="255"/>
    </location>
</feature>
<sequence length="380" mass="43095">MFSYRQRHNNGSNLEKMNFVKCLREIVQSTLVFPLTAGNKRSGNGVHDGRIATIICVGYFSKFKFRGSLRVHYGMIFVVAANLEVWMFSFLNASKNLFKSQEKDNSTYYPYSDCNGTTEMEKTFFRKVYPYMSTFFVEYTLLVISCILGMWSSTADGDEVSPNHVTTNIQNENCENENGESRQLLQTETGSSETSVLTLTYYVTLILGMMLIIPLIIGALVLILTDESVETFYFDWVVYKLSYSLVLLVVNLAAFHKLREDCQFIRAVNSFNGNDFVLLICTFVDVIFQTFGVLAGAFQNDSASKIVASYSIVFIIIDYLQTTFIMQAKRYDKTEPCQSVVTIGNICLFLTVLNVGSWIVDSLIGLDLYNIALIKFIIMI</sequence>
<evidence type="ECO:0000256" key="9">
    <source>
        <dbReference type="ARBA" id="ARBA00023136"/>
    </source>
</evidence>
<evidence type="ECO:0000256" key="1">
    <source>
        <dbReference type="ARBA" id="ARBA00004651"/>
    </source>
</evidence>
<protein>
    <submittedName>
        <fullName evidence="12">Uncharacterized protein</fullName>
    </submittedName>
</protein>
<name>A0ABQ9F6L1_TEGGR</name>
<keyword evidence="13" id="KW-1185">Reference proteome</keyword>
<keyword evidence="10" id="KW-0407">Ion channel</keyword>
<evidence type="ECO:0000256" key="7">
    <source>
        <dbReference type="ARBA" id="ARBA00022989"/>
    </source>
</evidence>
<evidence type="ECO:0000256" key="8">
    <source>
        <dbReference type="ARBA" id="ARBA00023065"/>
    </source>
</evidence>